<gene>
    <name evidence="1" type="ORF">ACFQMA_14105</name>
</gene>
<dbReference type="EMBL" id="JBHTAS010000001">
    <property type="protein sequence ID" value="MFC7140954.1"/>
    <property type="molecule type" value="Genomic_DNA"/>
</dbReference>
<dbReference type="GeneID" id="78821260"/>
<name>A0ABD5Y0V8_9EURY</name>
<evidence type="ECO:0000313" key="1">
    <source>
        <dbReference type="EMBL" id="MFC7140954.1"/>
    </source>
</evidence>
<reference evidence="1 2" key="1">
    <citation type="journal article" date="2019" name="Int. J. Syst. Evol. Microbiol.">
        <title>The Global Catalogue of Microorganisms (GCM) 10K type strain sequencing project: providing services to taxonomists for standard genome sequencing and annotation.</title>
        <authorList>
            <consortium name="The Broad Institute Genomics Platform"/>
            <consortium name="The Broad Institute Genome Sequencing Center for Infectious Disease"/>
            <person name="Wu L."/>
            <person name="Ma J."/>
        </authorList>
    </citation>
    <scope>NUCLEOTIDE SEQUENCE [LARGE SCALE GENOMIC DNA]</scope>
    <source>
        <strain evidence="1 2">XZYJT29</strain>
    </source>
</reference>
<dbReference type="InterPro" id="IPR023296">
    <property type="entry name" value="Glyco_hydro_beta-prop_sf"/>
</dbReference>
<dbReference type="Gene3D" id="2.115.10.20">
    <property type="entry name" value="Glycosyl hydrolase domain, family 43"/>
    <property type="match status" value="1"/>
</dbReference>
<proteinExistence type="predicted"/>
<dbReference type="AlphaFoldDB" id="A0ABD5Y0V8"/>
<accession>A0ABD5Y0V8</accession>
<keyword evidence="2" id="KW-1185">Reference proteome</keyword>
<organism evidence="1 2">
    <name type="scientific">Halosimplex aquaticum</name>
    <dbReference type="NCBI Taxonomy" id="3026162"/>
    <lineage>
        <taxon>Archaea</taxon>
        <taxon>Methanobacteriati</taxon>
        <taxon>Methanobacteriota</taxon>
        <taxon>Stenosarchaea group</taxon>
        <taxon>Halobacteria</taxon>
        <taxon>Halobacteriales</taxon>
        <taxon>Haloarculaceae</taxon>
        <taxon>Halosimplex</taxon>
    </lineage>
</organism>
<dbReference type="Proteomes" id="UP001596432">
    <property type="component" value="Unassembled WGS sequence"/>
</dbReference>
<protein>
    <submittedName>
        <fullName evidence="1">BNR repeat-containing protein</fullName>
    </submittedName>
</protein>
<evidence type="ECO:0000313" key="2">
    <source>
        <dbReference type="Proteomes" id="UP001596432"/>
    </source>
</evidence>
<sequence length="430" mass="48220">MRPPRERSVETVLDVDEVWAGHPVGFDLLTVENRQFVAYYDAERWLTVAQRDLDEEEWTQTALDERVEWDSHNDIAMSVDAAGHLHVSGNMHVDPLVYFRSTEPLDATTLERVDALVGRDEDAVTYPTFLDGPDGDLVFMYRDGGSGDGRRLLNAYDPEAETWRRLLDEPLLDGRGEMNAYPTGPLRGPDGDYHLAWVWRDTPDAATNHDLSYARSPDLVDWERADGRALDLPITVDDGAVVDPVPAGDGLLNSNVAVSFDAEGRPVLSYHRHDADGNTQVYDARFDGAADEWTVSQVSDWDYRWAFGGHGTLDDEILVDPVRVVDDRLVQTFWHAEYGPGRWILDPETLAVERTDAPWHGLPEELGQPTTGGHEVQWAADAAKPPDSETGDNNDDTRTYALRWETLPANRDRARGGAPEPTTLRLYAFE</sequence>
<dbReference type="Pfam" id="PF15892">
    <property type="entry name" value="BNR_4"/>
    <property type="match status" value="1"/>
</dbReference>
<dbReference type="RefSeq" id="WP_274322045.1">
    <property type="nucleotide sequence ID" value="NZ_CP118158.1"/>
</dbReference>
<comment type="caution">
    <text evidence="1">The sequence shown here is derived from an EMBL/GenBank/DDBJ whole genome shotgun (WGS) entry which is preliminary data.</text>
</comment>